<dbReference type="AlphaFoldDB" id="A0A1E8FAW2"/>
<sequence>MTANSSKDIAITTLLSVGQHPLSARPRRAEEDARALEVMLQFAPASMKALHAGDTADAQNLTVLKDYLGMGIPSIDVIPTSADSDAAEALASYLANAGDGQPHILLTGTRSEVGESSGFLPYLLAEKLAIPFVPNICDILSIDMAAGVAEVMQSLPRGQRRKIKTQLPFVASVGMAAAIPRQSSFGAARRGVINTVSSIDTVADEAQTAWKTEPARKRPKRLKVVKAKTAAERFKAATAKVQSSGGEKIYEVDKAAEAILKLLKEEKVL</sequence>
<protein>
    <recommendedName>
        <fullName evidence="3">Electron transfer flavoprotein subunit beta</fullName>
    </recommendedName>
</protein>
<evidence type="ECO:0000313" key="1">
    <source>
        <dbReference type="EMBL" id="OFI32916.1"/>
    </source>
</evidence>
<gene>
    <name evidence="1" type="ORF">BFC17_01170</name>
</gene>
<dbReference type="InterPro" id="IPR014729">
    <property type="entry name" value="Rossmann-like_a/b/a_fold"/>
</dbReference>
<organism evidence="1 2">
    <name type="scientific">Alteromonas lipolytica</name>
    <dbReference type="NCBI Taxonomy" id="1856405"/>
    <lineage>
        <taxon>Bacteria</taxon>
        <taxon>Pseudomonadati</taxon>
        <taxon>Pseudomonadota</taxon>
        <taxon>Gammaproteobacteria</taxon>
        <taxon>Alteromonadales</taxon>
        <taxon>Alteromonadaceae</taxon>
        <taxon>Alteromonas/Salinimonas group</taxon>
        <taxon>Alteromonas</taxon>
    </lineage>
</organism>
<evidence type="ECO:0000313" key="2">
    <source>
        <dbReference type="Proteomes" id="UP000176037"/>
    </source>
</evidence>
<proteinExistence type="predicted"/>
<name>A0A1E8FAW2_9ALTE</name>
<accession>A0A1E8FAW2</accession>
<dbReference type="RefSeq" id="WP_070177293.1">
    <property type="nucleotide sequence ID" value="NZ_BMJR01000002.1"/>
</dbReference>
<dbReference type="Proteomes" id="UP000176037">
    <property type="component" value="Unassembled WGS sequence"/>
</dbReference>
<evidence type="ECO:0008006" key="3">
    <source>
        <dbReference type="Google" id="ProtNLM"/>
    </source>
</evidence>
<dbReference type="OrthoDB" id="5598152at2"/>
<keyword evidence="2" id="KW-1185">Reference proteome</keyword>
<dbReference type="STRING" id="1856405.BFC17_01170"/>
<dbReference type="EMBL" id="MJIC01000015">
    <property type="protein sequence ID" value="OFI32916.1"/>
    <property type="molecule type" value="Genomic_DNA"/>
</dbReference>
<comment type="caution">
    <text evidence="1">The sequence shown here is derived from an EMBL/GenBank/DDBJ whole genome shotgun (WGS) entry which is preliminary data.</text>
</comment>
<reference evidence="1 2" key="1">
    <citation type="submission" date="2016-09" db="EMBL/GenBank/DDBJ databases">
        <title>Alteromonas lipolytica, a new species isolated from sea water.</title>
        <authorList>
            <person name="Wu Y.-H."/>
            <person name="Cheng H."/>
            <person name="Xu X.-W."/>
        </authorList>
    </citation>
    <scope>NUCLEOTIDE SEQUENCE [LARGE SCALE GENOMIC DNA]</scope>
    <source>
        <strain evidence="1 2">JW12</strain>
    </source>
</reference>
<dbReference type="SUPFAM" id="SSF52402">
    <property type="entry name" value="Adenine nucleotide alpha hydrolases-like"/>
    <property type="match status" value="1"/>
</dbReference>
<dbReference type="Gene3D" id="3.40.50.620">
    <property type="entry name" value="HUPs"/>
    <property type="match status" value="1"/>
</dbReference>